<dbReference type="Pfam" id="PF03544">
    <property type="entry name" value="TonB_C"/>
    <property type="match status" value="1"/>
</dbReference>
<dbReference type="PROSITE" id="PS52015">
    <property type="entry name" value="TONB_CTD"/>
    <property type="match status" value="1"/>
</dbReference>
<keyword evidence="7 10" id="KW-0653">Protein transport</keyword>
<feature type="region of interest" description="Disordered" evidence="11">
    <location>
        <begin position="54"/>
        <end position="111"/>
    </location>
</feature>
<name>A0A1H7KUD6_9PROT</name>
<dbReference type="PRINTS" id="PR01374">
    <property type="entry name" value="TONBPROTEIN"/>
</dbReference>
<dbReference type="GO" id="GO:0015031">
    <property type="term" value="P:protein transport"/>
    <property type="evidence" value="ECO:0007669"/>
    <property type="project" value="UniProtKB-UniRule"/>
</dbReference>
<organism evidence="13 14">
    <name type="scientific">Nitrosovibrio tenuis</name>
    <dbReference type="NCBI Taxonomy" id="1233"/>
    <lineage>
        <taxon>Bacteria</taxon>
        <taxon>Pseudomonadati</taxon>
        <taxon>Pseudomonadota</taxon>
        <taxon>Betaproteobacteria</taxon>
        <taxon>Nitrosomonadales</taxon>
        <taxon>Nitrosomonadaceae</taxon>
        <taxon>Nitrosovibrio</taxon>
    </lineage>
</organism>
<dbReference type="GO" id="GO:0098797">
    <property type="term" value="C:plasma membrane protein complex"/>
    <property type="evidence" value="ECO:0007669"/>
    <property type="project" value="TreeGrafter"/>
</dbReference>
<feature type="transmembrane region" description="Helical" evidence="10">
    <location>
        <begin position="12"/>
        <end position="30"/>
    </location>
</feature>
<evidence type="ECO:0000259" key="12">
    <source>
        <dbReference type="PROSITE" id="PS52015"/>
    </source>
</evidence>
<evidence type="ECO:0000256" key="10">
    <source>
        <dbReference type="RuleBase" id="RU362123"/>
    </source>
</evidence>
<keyword evidence="14" id="KW-1185">Reference proteome</keyword>
<dbReference type="EMBL" id="FOBH01000003">
    <property type="protein sequence ID" value="SEK90441.1"/>
    <property type="molecule type" value="Genomic_DNA"/>
</dbReference>
<comment type="function">
    <text evidence="10">Interacts with outer membrane receptor proteins that carry out high-affinity binding and energy dependent uptake into the periplasmic space of specific substrates. It could act to transduce energy from the cytoplasmic membrane to specific energy-requiring processes in the outer membrane, resulting in the release into the periplasm of ligands bound by these outer membrane proteins.</text>
</comment>
<evidence type="ECO:0000256" key="2">
    <source>
        <dbReference type="ARBA" id="ARBA00006555"/>
    </source>
</evidence>
<dbReference type="InterPro" id="IPR003538">
    <property type="entry name" value="TonB"/>
</dbReference>
<keyword evidence="8 10" id="KW-1133">Transmembrane helix</keyword>
<keyword evidence="3 10" id="KW-0813">Transport</keyword>
<reference evidence="13 14" key="1">
    <citation type="submission" date="2016-10" db="EMBL/GenBank/DDBJ databases">
        <authorList>
            <person name="de Groot N.N."/>
        </authorList>
    </citation>
    <scope>NUCLEOTIDE SEQUENCE [LARGE SCALE GENOMIC DNA]</scope>
    <source>
        <strain evidence="13 14">Nv1</strain>
    </source>
</reference>
<dbReference type="GO" id="GO:0055085">
    <property type="term" value="P:transmembrane transport"/>
    <property type="evidence" value="ECO:0007669"/>
    <property type="project" value="InterPro"/>
</dbReference>
<dbReference type="InterPro" id="IPR006260">
    <property type="entry name" value="TonB/TolA_C"/>
</dbReference>
<gene>
    <name evidence="13" type="ORF">SAMN05216387_103344</name>
</gene>
<evidence type="ECO:0000313" key="13">
    <source>
        <dbReference type="EMBL" id="SEK90441.1"/>
    </source>
</evidence>
<comment type="subcellular location">
    <subcellularLocation>
        <location evidence="1 10">Cell inner membrane</location>
        <topology evidence="1 10">Single-pass membrane protein</topology>
        <orientation evidence="1 10">Periplasmic side</orientation>
    </subcellularLocation>
</comment>
<accession>A0A1H7KUD6</accession>
<protein>
    <recommendedName>
        <fullName evidence="10">Protein TonB</fullName>
    </recommendedName>
</protein>
<dbReference type="GO" id="GO:0030288">
    <property type="term" value="C:outer membrane-bounded periplasmic space"/>
    <property type="evidence" value="ECO:0007669"/>
    <property type="project" value="InterPro"/>
</dbReference>
<keyword evidence="4 10" id="KW-1003">Cell membrane</keyword>
<dbReference type="SUPFAM" id="SSF74653">
    <property type="entry name" value="TolA/TonB C-terminal domain"/>
    <property type="match status" value="1"/>
</dbReference>
<proteinExistence type="inferred from homology"/>
<evidence type="ECO:0000313" key="14">
    <source>
        <dbReference type="Proteomes" id="UP000198620"/>
    </source>
</evidence>
<evidence type="ECO:0000256" key="5">
    <source>
        <dbReference type="ARBA" id="ARBA00022519"/>
    </source>
</evidence>
<feature type="domain" description="TonB C-terminal" evidence="12">
    <location>
        <begin position="123"/>
        <end position="215"/>
    </location>
</feature>
<dbReference type="STRING" id="1233.SAMN05216387_103344"/>
<evidence type="ECO:0000256" key="1">
    <source>
        <dbReference type="ARBA" id="ARBA00004383"/>
    </source>
</evidence>
<evidence type="ECO:0000256" key="11">
    <source>
        <dbReference type="SAM" id="MobiDB-lite"/>
    </source>
</evidence>
<keyword evidence="10" id="KW-0735">Signal-anchor</keyword>
<dbReference type="AlphaFoldDB" id="A0A1H7KUD6"/>
<dbReference type="PANTHER" id="PTHR33446">
    <property type="entry name" value="PROTEIN TONB-RELATED"/>
    <property type="match status" value="1"/>
</dbReference>
<keyword evidence="6 10" id="KW-0812">Transmembrane</keyword>
<evidence type="ECO:0000256" key="4">
    <source>
        <dbReference type="ARBA" id="ARBA00022475"/>
    </source>
</evidence>
<keyword evidence="9 10" id="KW-0472">Membrane</keyword>
<keyword evidence="5 10" id="KW-0997">Cell inner membrane</keyword>
<dbReference type="GO" id="GO:0015891">
    <property type="term" value="P:siderophore transport"/>
    <property type="evidence" value="ECO:0007669"/>
    <property type="project" value="InterPro"/>
</dbReference>
<comment type="similarity">
    <text evidence="2 10">Belongs to the TonB family.</text>
</comment>
<dbReference type="PANTHER" id="PTHR33446:SF2">
    <property type="entry name" value="PROTEIN TONB"/>
    <property type="match status" value="1"/>
</dbReference>
<evidence type="ECO:0000256" key="7">
    <source>
        <dbReference type="ARBA" id="ARBA00022927"/>
    </source>
</evidence>
<dbReference type="NCBIfam" id="TIGR01352">
    <property type="entry name" value="tonB_Cterm"/>
    <property type="match status" value="1"/>
</dbReference>
<dbReference type="GO" id="GO:0031992">
    <property type="term" value="F:energy transducer activity"/>
    <property type="evidence" value="ECO:0007669"/>
    <property type="project" value="InterPro"/>
</dbReference>
<dbReference type="Gene3D" id="3.30.1150.10">
    <property type="match status" value="1"/>
</dbReference>
<dbReference type="InterPro" id="IPR037682">
    <property type="entry name" value="TonB_C"/>
</dbReference>
<sequence length="215" mass="23454">MEMIIKRNPTFLPGLMFVIAAHGALFYFLLKQQFIAPPKQLETLLVNFIPAARPKEEPKPEPPVPPKSQPVKKPQSRQLVAETPAISESEPVALPPQPEPEPEPVAVAEPPPAQMPAGPITLSSELSVACPELNAPAYPALSRRLGEEGKLMLRVELDEKGRVNVAQVINSSGFKRLDEAAMAAVKTWRCNPPVRNGQPVRAVALQPFNFVLQGD</sequence>
<evidence type="ECO:0000256" key="8">
    <source>
        <dbReference type="ARBA" id="ARBA00022989"/>
    </source>
</evidence>
<evidence type="ECO:0000256" key="3">
    <source>
        <dbReference type="ARBA" id="ARBA00022448"/>
    </source>
</evidence>
<evidence type="ECO:0000256" key="9">
    <source>
        <dbReference type="ARBA" id="ARBA00023136"/>
    </source>
</evidence>
<evidence type="ECO:0000256" key="6">
    <source>
        <dbReference type="ARBA" id="ARBA00022692"/>
    </source>
</evidence>
<dbReference type="Proteomes" id="UP000198620">
    <property type="component" value="Unassembled WGS sequence"/>
</dbReference>
<dbReference type="InterPro" id="IPR051045">
    <property type="entry name" value="TonB-dependent_transducer"/>
</dbReference>